<comment type="caution">
    <text evidence="8">The sequence shown here is derived from an EMBL/GenBank/DDBJ whole genome shotgun (WGS) entry which is preliminary data.</text>
</comment>
<dbReference type="GO" id="GO:0000725">
    <property type="term" value="P:recombinational repair"/>
    <property type="evidence" value="ECO:0007669"/>
    <property type="project" value="TreeGrafter"/>
</dbReference>
<dbReference type="PROSITE" id="PS51198">
    <property type="entry name" value="UVRD_HELICASE_ATP_BIND"/>
    <property type="match status" value="1"/>
</dbReference>
<protein>
    <recommendedName>
        <fullName evidence="7">UvrD-like helicase ATP-binding domain-containing protein</fullName>
    </recommendedName>
</protein>
<keyword evidence="5" id="KW-0238">DNA-binding</keyword>
<accession>A0A4Y8QB38</accession>
<evidence type="ECO:0000256" key="2">
    <source>
        <dbReference type="ARBA" id="ARBA00022801"/>
    </source>
</evidence>
<dbReference type="EMBL" id="MYFO01000001">
    <property type="protein sequence ID" value="TFE91828.1"/>
    <property type="molecule type" value="Genomic_DNA"/>
</dbReference>
<sequence length="578" mass="66619">MQLNSEQQRVIDLDGNILVTACPGSGKTRTLTQKIAYELASIEPKKYLIALTFTNRAADEIQKRIDLMNIETNQLWTGTIHAFGLEWIIKPYAGYHDKVKDGFTVIDEHRQDTLLTQLKSDYGYRYFEEVNTKFNRNGDVVNASSNKRQIIARYHSYLDRNKLIDFDMILYIAYRIIIERPEIATTLSALFSRIFVDEYQDTQDLQYGILGQIIRLGQGRTKVLFVGDPDQAIFDTLGGVAKSLEEISEEIGGYAITHCNLSGNYRSSQRIIDLYRNFQLTDIEITALGESANDHGEITFNSSIEVESVTEEIAQIIDRNIQSGVPMHEICVIAPQWMLLIPMARRLKAILPHIDFDAPGLSPLPRRPENFWFKVARLFLTEPLPSLYLNRVRWANEVVREINQFTGNQLDLQSRELLKIINSIHSEQVDGELFLRESFNEFLNKINITITEHPNLEQHHAAFFSGLRQRIQRELNQETQEIKSFKNMFKQHKGVVVNTCQGVKGEEFTTVIAFGLLEGYIPHYSLRNDIQASERSSKKLLYVICSRSKKNLHLISEVGRQYNTEVNRQLQQLDFLYD</sequence>
<evidence type="ECO:0000256" key="5">
    <source>
        <dbReference type="ARBA" id="ARBA00023125"/>
    </source>
</evidence>
<evidence type="ECO:0000256" key="3">
    <source>
        <dbReference type="ARBA" id="ARBA00022806"/>
    </source>
</evidence>
<evidence type="ECO:0000313" key="9">
    <source>
        <dbReference type="Proteomes" id="UP000298246"/>
    </source>
</evidence>
<evidence type="ECO:0000313" key="8">
    <source>
        <dbReference type="EMBL" id="TFE91828.1"/>
    </source>
</evidence>
<dbReference type="GO" id="GO:0003677">
    <property type="term" value="F:DNA binding"/>
    <property type="evidence" value="ECO:0007669"/>
    <property type="project" value="UniProtKB-KW"/>
</dbReference>
<evidence type="ECO:0000256" key="1">
    <source>
        <dbReference type="ARBA" id="ARBA00022741"/>
    </source>
</evidence>
<dbReference type="InterPro" id="IPR014016">
    <property type="entry name" value="UvrD-like_ATP-bd"/>
</dbReference>
<dbReference type="RefSeq" id="WP_134748717.1">
    <property type="nucleotide sequence ID" value="NZ_MYFO02000001.1"/>
</dbReference>
<evidence type="ECO:0000259" key="7">
    <source>
        <dbReference type="PROSITE" id="PS51198"/>
    </source>
</evidence>
<dbReference type="GO" id="GO:0016787">
    <property type="term" value="F:hydrolase activity"/>
    <property type="evidence" value="ECO:0007669"/>
    <property type="project" value="UniProtKB-UniRule"/>
</dbReference>
<dbReference type="GO" id="GO:0005524">
    <property type="term" value="F:ATP binding"/>
    <property type="evidence" value="ECO:0007669"/>
    <property type="project" value="UniProtKB-UniRule"/>
</dbReference>
<dbReference type="Gene3D" id="3.40.50.300">
    <property type="entry name" value="P-loop containing nucleotide triphosphate hydrolases"/>
    <property type="match status" value="2"/>
</dbReference>
<dbReference type="GO" id="GO:0043138">
    <property type="term" value="F:3'-5' DNA helicase activity"/>
    <property type="evidence" value="ECO:0007669"/>
    <property type="project" value="TreeGrafter"/>
</dbReference>
<name>A0A4Y8QB38_9BACL</name>
<keyword evidence="4 6" id="KW-0067">ATP-binding</keyword>
<dbReference type="Proteomes" id="UP000298246">
    <property type="component" value="Unassembled WGS sequence"/>
</dbReference>
<dbReference type="AlphaFoldDB" id="A0A4Y8QB38"/>
<feature type="domain" description="UvrD-like helicase ATP-binding" evidence="7">
    <location>
        <begin position="1"/>
        <end position="268"/>
    </location>
</feature>
<dbReference type="PANTHER" id="PTHR11070">
    <property type="entry name" value="UVRD / RECB / PCRA DNA HELICASE FAMILY MEMBER"/>
    <property type="match status" value="1"/>
</dbReference>
<dbReference type="Pfam" id="PF00580">
    <property type="entry name" value="UvrD-helicase"/>
    <property type="match status" value="1"/>
</dbReference>
<keyword evidence="1 6" id="KW-0547">Nucleotide-binding</keyword>
<keyword evidence="9" id="KW-1185">Reference proteome</keyword>
<evidence type="ECO:0000256" key="6">
    <source>
        <dbReference type="PROSITE-ProRule" id="PRU00560"/>
    </source>
</evidence>
<dbReference type="CDD" id="cd17932">
    <property type="entry name" value="DEXQc_UvrD"/>
    <property type="match status" value="1"/>
</dbReference>
<dbReference type="InterPro" id="IPR027417">
    <property type="entry name" value="P-loop_NTPase"/>
</dbReference>
<dbReference type="Gene3D" id="1.10.10.160">
    <property type="match status" value="1"/>
</dbReference>
<dbReference type="InterPro" id="IPR000212">
    <property type="entry name" value="DNA_helicase_UvrD/REP"/>
</dbReference>
<keyword evidence="2 6" id="KW-0378">Hydrolase</keyword>
<feature type="binding site" evidence="6">
    <location>
        <begin position="21"/>
        <end position="28"/>
    </location>
    <ligand>
        <name>ATP</name>
        <dbReference type="ChEBI" id="CHEBI:30616"/>
    </ligand>
</feature>
<dbReference type="OrthoDB" id="9765670at2"/>
<proteinExistence type="predicted"/>
<gene>
    <name evidence="8" type="ORF">B5M42_00895</name>
</gene>
<keyword evidence="3 6" id="KW-0347">Helicase</keyword>
<reference evidence="8 9" key="1">
    <citation type="submission" date="2017-03" db="EMBL/GenBank/DDBJ databases">
        <title>Isolation of Levoglucosan Utilizing Bacteria.</title>
        <authorList>
            <person name="Arya A.S."/>
        </authorList>
    </citation>
    <scope>NUCLEOTIDE SEQUENCE [LARGE SCALE GENOMIC DNA]</scope>
    <source>
        <strain evidence="8 9">MEC069</strain>
    </source>
</reference>
<dbReference type="InterPro" id="IPR013986">
    <property type="entry name" value="DExx_box_DNA_helicase_dom_sf"/>
</dbReference>
<organism evidence="8 9">
    <name type="scientific">Paenibacillus athensensis</name>
    <dbReference type="NCBI Taxonomy" id="1967502"/>
    <lineage>
        <taxon>Bacteria</taxon>
        <taxon>Bacillati</taxon>
        <taxon>Bacillota</taxon>
        <taxon>Bacilli</taxon>
        <taxon>Bacillales</taxon>
        <taxon>Paenibacillaceae</taxon>
        <taxon>Paenibacillus</taxon>
    </lineage>
</organism>
<dbReference type="PANTHER" id="PTHR11070:SF2">
    <property type="entry name" value="ATP-DEPENDENT DNA HELICASE SRS2"/>
    <property type="match status" value="1"/>
</dbReference>
<dbReference type="SUPFAM" id="SSF52540">
    <property type="entry name" value="P-loop containing nucleoside triphosphate hydrolases"/>
    <property type="match status" value="1"/>
</dbReference>
<evidence type="ECO:0000256" key="4">
    <source>
        <dbReference type="ARBA" id="ARBA00022840"/>
    </source>
</evidence>